<dbReference type="GO" id="GO:0019464">
    <property type="term" value="P:glycine decarboxylation via glycine cleavage system"/>
    <property type="evidence" value="ECO:0007669"/>
    <property type="project" value="TreeGrafter"/>
</dbReference>
<feature type="non-terminal residue" evidence="1">
    <location>
        <position position="1"/>
    </location>
</feature>
<dbReference type="EMBL" id="QFOI01000066">
    <property type="protein sequence ID" value="PZP50480.1"/>
    <property type="molecule type" value="Genomic_DNA"/>
</dbReference>
<dbReference type="PANTHER" id="PTHR11773:SF1">
    <property type="entry name" value="GLYCINE DEHYDROGENASE (DECARBOXYLATING), MITOCHONDRIAL"/>
    <property type="match status" value="1"/>
</dbReference>
<dbReference type="GO" id="GO:0005829">
    <property type="term" value="C:cytosol"/>
    <property type="evidence" value="ECO:0007669"/>
    <property type="project" value="TreeGrafter"/>
</dbReference>
<proteinExistence type="predicted"/>
<dbReference type="GO" id="GO:0030170">
    <property type="term" value="F:pyridoxal phosphate binding"/>
    <property type="evidence" value="ECO:0007669"/>
    <property type="project" value="TreeGrafter"/>
</dbReference>
<gene>
    <name evidence="1" type="ORF">DI598_05540</name>
</gene>
<protein>
    <recommendedName>
        <fullName evidence="3">Glycine dehydrogenase (Aminomethyl-transferring)</fullName>
    </recommendedName>
</protein>
<dbReference type="GO" id="GO:0004375">
    <property type="term" value="F:glycine dehydrogenase (decarboxylating) activity"/>
    <property type="evidence" value="ECO:0007669"/>
    <property type="project" value="InterPro"/>
</dbReference>
<name>A0A2W5F9T2_9SPHI</name>
<dbReference type="AlphaFoldDB" id="A0A2W5F9T2"/>
<dbReference type="GO" id="GO:0005960">
    <property type="term" value="C:glycine cleavage complex"/>
    <property type="evidence" value="ECO:0007669"/>
    <property type="project" value="TreeGrafter"/>
</dbReference>
<accession>A0A2W5F9T2</accession>
<sequence>IKNVENGIFDKENNPLKNAPHTQYVACAEEWKHTYSRATAVFPLSFVAENKFWPSVGRVNNTQGDRNLICTCAPTEDYL</sequence>
<dbReference type="InterPro" id="IPR020581">
    <property type="entry name" value="GDC_P"/>
</dbReference>
<comment type="caution">
    <text evidence="1">The sequence shown here is derived from an EMBL/GenBank/DDBJ whole genome shotgun (WGS) entry which is preliminary data.</text>
</comment>
<dbReference type="PANTHER" id="PTHR11773">
    <property type="entry name" value="GLYCINE DEHYDROGENASE, DECARBOXYLATING"/>
    <property type="match status" value="1"/>
</dbReference>
<organism evidence="1 2">
    <name type="scientific">Pseudopedobacter saltans</name>
    <dbReference type="NCBI Taxonomy" id="151895"/>
    <lineage>
        <taxon>Bacteria</taxon>
        <taxon>Pseudomonadati</taxon>
        <taxon>Bacteroidota</taxon>
        <taxon>Sphingobacteriia</taxon>
        <taxon>Sphingobacteriales</taxon>
        <taxon>Sphingobacteriaceae</taxon>
        <taxon>Pseudopedobacter</taxon>
    </lineage>
</organism>
<evidence type="ECO:0000313" key="2">
    <source>
        <dbReference type="Proteomes" id="UP000249645"/>
    </source>
</evidence>
<evidence type="ECO:0008006" key="3">
    <source>
        <dbReference type="Google" id="ProtNLM"/>
    </source>
</evidence>
<dbReference type="GO" id="GO:0016594">
    <property type="term" value="F:glycine binding"/>
    <property type="evidence" value="ECO:0007669"/>
    <property type="project" value="TreeGrafter"/>
</dbReference>
<reference evidence="1 2" key="1">
    <citation type="submission" date="2017-11" db="EMBL/GenBank/DDBJ databases">
        <title>Infants hospitalized years apart are colonized by the same room-sourced microbial strains.</title>
        <authorList>
            <person name="Brooks B."/>
            <person name="Olm M.R."/>
            <person name="Firek B.A."/>
            <person name="Baker R."/>
            <person name="Thomas B.C."/>
            <person name="Morowitz M.J."/>
            <person name="Banfield J.F."/>
        </authorList>
    </citation>
    <scope>NUCLEOTIDE SEQUENCE [LARGE SCALE GENOMIC DNA]</scope>
    <source>
        <strain evidence="1">S2_009_000_R2_76</strain>
    </source>
</reference>
<evidence type="ECO:0000313" key="1">
    <source>
        <dbReference type="EMBL" id="PZP50480.1"/>
    </source>
</evidence>
<dbReference type="Proteomes" id="UP000249645">
    <property type="component" value="Unassembled WGS sequence"/>
</dbReference>